<proteinExistence type="predicted"/>
<dbReference type="OrthoDB" id="280947at2"/>
<keyword evidence="1" id="KW-0732">Signal</keyword>
<accession>A0A517TD20</accession>
<protein>
    <recommendedName>
        <fullName evidence="4">SLA1 homology domain-containing protein</fullName>
    </recommendedName>
</protein>
<keyword evidence="3" id="KW-1185">Reference proteome</keyword>
<organism evidence="2 3">
    <name type="scientific">Calycomorphotria hydatis</name>
    <dbReference type="NCBI Taxonomy" id="2528027"/>
    <lineage>
        <taxon>Bacteria</taxon>
        <taxon>Pseudomonadati</taxon>
        <taxon>Planctomycetota</taxon>
        <taxon>Planctomycetia</taxon>
        <taxon>Planctomycetales</taxon>
        <taxon>Planctomycetaceae</taxon>
        <taxon>Calycomorphotria</taxon>
    </lineage>
</organism>
<feature type="signal peptide" evidence="1">
    <location>
        <begin position="1"/>
        <end position="23"/>
    </location>
</feature>
<evidence type="ECO:0008006" key="4">
    <source>
        <dbReference type="Google" id="ProtNLM"/>
    </source>
</evidence>
<reference evidence="2 3" key="1">
    <citation type="submission" date="2019-02" db="EMBL/GenBank/DDBJ databases">
        <title>Deep-cultivation of Planctomycetes and their phenomic and genomic characterization uncovers novel biology.</title>
        <authorList>
            <person name="Wiegand S."/>
            <person name="Jogler M."/>
            <person name="Boedeker C."/>
            <person name="Pinto D."/>
            <person name="Vollmers J."/>
            <person name="Rivas-Marin E."/>
            <person name="Kohn T."/>
            <person name="Peeters S.H."/>
            <person name="Heuer A."/>
            <person name="Rast P."/>
            <person name="Oberbeckmann S."/>
            <person name="Bunk B."/>
            <person name="Jeske O."/>
            <person name="Meyerdierks A."/>
            <person name="Storesund J.E."/>
            <person name="Kallscheuer N."/>
            <person name="Luecker S."/>
            <person name="Lage O.M."/>
            <person name="Pohl T."/>
            <person name="Merkel B.J."/>
            <person name="Hornburger P."/>
            <person name="Mueller R.-W."/>
            <person name="Bruemmer F."/>
            <person name="Labrenz M."/>
            <person name="Spormann A.M."/>
            <person name="Op den Camp H."/>
            <person name="Overmann J."/>
            <person name="Amann R."/>
            <person name="Jetten M.S.M."/>
            <person name="Mascher T."/>
            <person name="Medema M.H."/>
            <person name="Devos D.P."/>
            <person name="Kaster A.-K."/>
            <person name="Ovreas L."/>
            <person name="Rohde M."/>
            <person name="Galperin M.Y."/>
            <person name="Jogler C."/>
        </authorList>
    </citation>
    <scope>NUCLEOTIDE SEQUENCE [LARGE SCALE GENOMIC DNA]</scope>
    <source>
        <strain evidence="2 3">V22</strain>
    </source>
</reference>
<dbReference type="EMBL" id="CP036316">
    <property type="protein sequence ID" value="QDT66269.1"/>
    <property type="molecule type" value="Genomic_DNA"/>
</dbReference>
<dbReference type="AlphaFoldDB" id="A0A517TD20"/>
<gene>
    <name evidence="2" type="ORF">V22_35340</name>
</gene>
<dbReference type="RefSeq" id="WP_145265232.1">
    <property type="nucleotide sequence ID" value="NZ_CP036316.1"/>
</dbReference>
<name>A0A517TD20_9PLAN</name>
<evidence type="ECO:0000313" key="2">
    <source>
        <dbReference type="EMBL" id="QDT66269.1"/>
    </source>
</evidence>
<dbReference type="KEGG" id="chya:V22_35340"/>
<dbReference type="Proteomes" id="UP000319976">
    <property type="component" value="Chromosome"/>
</dbReference>
<evidence type="ECO:0000256" key="1">
    <source>
        <dbReference type="SAM" id="SignalP"/>
    </source>
</evidence>
<sequence length="437" mass="48213" precursor="true">MFRLSFLLFAWLSLVSGSGIVVAEDYDLSWQPDDARWVSNDLSVQIEGSLKITNREGGNESLPLKLIAKYRFDERPLPGTGRDALAYRAQRVFRAAGSRVTVKEKVTTSILRARRGEIVAQLRSDGINPYALSGPLTPEEKELLKTPLDSIALPTLLPTHRVAIGDEWSPPEWAAQSLLGIEAFIKGKLRCRLEVVDGDLATVTFAGLIEGADDGARNSIEVSGEFQYQLKDQIITQARLVRKEQREVGPVAPGMTVTVSALLQRRFAEEQPGKATALEEIALNPQPSLLSMELAGPNKTALVCPPDWKLFHGTDQIVILRLVRDGDLLAQCNITVAPKVSPGEHTPDEEFVADVRSNLSDRLVSMDDIGVAERSDGMRILRILTTGKVDELDMEWRYYLLTAPDGRQLAILYSMKTPAAPSTVTGDELLLQSLRFE</sequence>
<evidence type="ECO:0000313" key="3">
    <source>
        <dbReference type="Proteomes" id="UP000319976"/>
    </source>
</evidence>
<feature type="chain" id="PRO_5021989859" description="SLA1 homology domain-containing protein" evidence="1">
    <location>
        <begin position="24"/>
        <end position="437"/>
    </location>
</feature>